<dbReference type="AlphaFoldDB" id="G3PM87"/>
<protein>
    <submittedName>
        <fullName evidence="2">Uncharacterized protein</fullName>
    </submittedName>
</protein>
<name>G3PM87_GASAC</name>
<dbReference type="InParanoid" id="G3PM87"/>
<reference evidence="2" key="1">
    <citation type="submission" date="2006-01" db="EMBL/GenBank/DDBJ databases">
        <authorList>
            <person name="Lindblad-Toh K."/>
            <person name="Mauceli E."/>
            <person name="Grabherr M."/>
            <person name="Chang J.L."/>
            <person name="Lander E.S."/>
        </authorList>
    </citation>
    <scope>NUCLEOTIDE SEQUENCE [LARGE SCALE GENOMIC DNA]</scope>
</reference>
<proteinExistence type="predicted"/>
<organism evidence="2">
    <name type="scientific">Gasterosteus aculeatus</name>
    <name type="common">Three-spined stickleback</name>
    <dbReference type="NCBI Taxonomy" id="69293"/>
    <lineage>
        <taxon>Eukaryota</taxon>
        <taxon>Metazoa</taxon>
        <taxon>Chordata</taxon>
        <taxon>Craniata</taxon>
        <taxon>Vertebrata</taxon>
        <taxon>Euteleostomi</taxon>
        <taxon>Actinopterygii</taxon>
        <taxon>Neopterygii</taxon>
        <taxon>Teleostei</taxon>
        <taxon>Neoteleostei</taxon>
        <taxon>Acanthomorphata</taxon>
        <taxon>Eupercaria</taxon>
        <taxon>Perciformes</taxon>
        <taxon>Cottioidei</taxon>
        <taxon>Gasterosteales</taxon>
        <taxon>Gasterosteidae</taxon>
        <taxon>Gasterosteus</taxon>
    </lineage>
</organism>
<dbReference type="Bgee" id="ENSGACG00000014179">
    <property type="expression patterns" value="Expressed in embryo and 13 other cell types or tissues"/>
</dbReference>
<evidence type="ECO:0000256" key="1">
    <source>
        <dbReference type="SAM" id="MobiDB-lite"/>
    </source>
</evidence>
<accession>G3PM87</accession>
<reference evidence="2" key="2">
    <citation type="submission" date="2024-04" db="UniProtKB">
        <authorList>
            <consortium name="Ensembl"/>
        </authorList>
    </citation>
    <scope>IDENTIFICATION</scope>
</reference>
<evidence type="ECO:0000313" key="2">
    <source>
        <dbReference type="Ensembl" id="ENSGACP00000018718.1"/>
    </source>
</evidence>
<feature type="region of interest" description="Disordered" evidence="1">
    <location>
        <begin position="29"/>
        <end position="66"/>
    </location>
</feature>
<dbReference type="Ensembl" id="ENSGACT00000018756.1">
    <property type="protein sequence ID" value="ENSGACP00000018718.1"/>
    <property type="gene ID" value="ENSGACG00000014179.1"/>
</dbReference>
<feature type="compositionally biased region" description="Basic and acidic residues" evidence="1">
    <location>
        <begin position="44"/>
        <end position="66"/>
    </location>
</feature>
<sequence>MEKDTWQTVGGLCIHLISSNHTTCPSLGFSAPPSPGQKTASHTARKEVELTNDKVTKHERAGTRDV</sequence>